<evidence type="ECO:0000313" key="2">
    <source>
        <dbReference type="Proteomes" id="UP000223025"/>
    </source>
</evidence>
<dbReference type="RefSeq" id="YP_009611927.1">
    <property type="nucleotide sequence ID" value="NC_042013.1"/>
</dbReference>
<organism evidence="1 2">
    <name type="scientific">Agrobacterium phage Atu_ph07</name>
    <dbReference type="NCBI Taxonomy" id="2024264"/>
    <lineage>
        <taxon>Viruses</taxon>
        <taxon>Duplodnaviria</taxon>
        <taxon>Heunggongvirae</taxon>
        <taxon>Uroviricota</taxon>
        <taxon>Caudoviricetes</taxon>
        <taxon>Polybotosvirus</taxon>
        <taxon>Polybotosvirus Atuph07</taxon>
    </lineage>
</organism>
<dbReference type="GeneID" id="40088265"/>
<dbReference type="EMBL" id="MF403008">
    <property type="protein sequence ID" value="AUZ95040.1"/>
    <property type="molecule type" value="Genomic_DNA"/>
</dbReference>
<dbReference type="KEGG" id="vg:40088265"/>
<name>A0A2L0UZU6_9CAUD</name>
<accession>A0A2L0UZU6</accession>
<evidence type="ECO:0000313" key="1">
    <source>
        <dbReference type="EMBL" id="AUZ95040.1"/>
    </source>
</evidence>
<sequence length="94" mass="11166">MFLNSLPKHQLLKYMRKGTIDSNINKNWIRVVKKISDNVTTQAYKNRLVRSHLDNYLECEYYFELTMGEDDIIAVIYIEDEAEALSILLMDEYI</sequence>
<proteinExistence type="predicted"/>
<keyword evidence="2" id="KW-1185">Reference proteome</keyword>
<protein>
    <submittedName>
        <fullName evidence="1">Uncharacterized protein</fullName>
    </submittedName>
</protein>
<dbReference type="Proteomes" id="UP000223025">
    <property type="component" value="Segment"/>
</dbReference>
<reference evidence="1 2" key="1">
    <citation type="submission" date="2017-06" db="EMBL/GenBank/DDBJ databases">
        <authorList>
            <person name="Kim H.J."/>
            <person name="Triplett B.A."/>
        </authorList>
    </citation>
    <scope>NUCLEOTIDE SEQUENCE [LARGE SCALE GENOMIC DNA]</scope>
</reference>